<feature type="domain" description="Putative type VI secretion system Rhs element associated Vgr" evidence="3">
    <location>
        <begin position="411"/>
        <end position="512"/>
    </location>
</feature>
<evidence type="ECO:0000259" key="3">
    <source>
        <dbReference type="Pfam" id="PF13296"/>
    </source>
</evidence>
<feature type="domain" description="DUF2345" evidence="2">
    <location>
        <begin position="529"/>
        <end position="675"/>
    </location>
</feature>
<protein>
    <recommendedName>
        <fullName evidence="6">Type IV secretion protein Rhs</fullName>
    </recommendedName>
</protein>
<dbReference type="EMBL" id="JRUQ01000102">
    <property type="protein sequence ID" value="KGT86356.1"/>
    <property type="molecule type" value="Genomic_DNA"/>
</dbReference>
<dbReference type="Pfam" id="PF10106">
    <property type="entry name" value="DUF2345"/>
    <property type="match status" value="1"/>
</dbReference>
<dbReference type="NCBIfam" id="TIGR01646">
    <property type="entry name" value="vgr_GE"/>
    <property type="match status" value="1"/>
</dbReference>
<dbReference type="SUPFAM" id="SSF69279">
    <property type="entry name" value="Phage tail proteins"/>
    <property type="match status" value="2"/>
</dbReference>
<dbReference type="Pfam" id="PF13296">
    <property type="entry name" value="T6SS_Vgr"/>
    <property type="match status" value="1"/>
</dbReference>
<dbReference type="InterPro" id="IPR006531">
    <property type="entry name" value="Gp5/Vgr_OB"/>
</dbReference>
<dbReference type="Gene3D" id="3.55.50.10">
    <property type="entry name" value="Baseplate protein-like domains"/>
    <property type="match status" value="1"/>
</dbReference>
<evidence type="ECO:0000259" key="1">
    <source>
        <dbReference type="Pfam" id="PF04717"/>
    </source>
</evidence>
<dbReference type="STRING" id="371042.NG99_26010"/>
<feature type="domain" description="Gp5/Type VI secretion system Vgr protein OB-fold" evidence="1">
    <location>
        <begin position="326"/>
        <end position="392"/>
    </location>
</feature>
<dbReference type="Proteomes" id="UP000030351">
    <property type="component" value="Unassembled WGS sequence"/>
</dbReference>
<dbReference type="InterPro" id="IPR006533">
    <property type="entry name" value="T6SS_Vgr_RhsGE"/>
</dbReference>
<accession>A0A0A3YLY9</accession>
<gene>
    <name evidence="4" type="ORF">NG99_26010</name>
</gene>
<evidence type="ECO:0000313" key="4">
    <source>
        <dbReference type="EMBL" id="KGT86356.1"/>
    </source>
</evidence>
<dbReference type="InterPro" id="IPR037026">
    <property type="entry name" value="Vgr_OB-fold_dom_sf"/>
</dbReference>
<dbReference type="AlphaFoldDB" id="A0A0A3YLY9"/>
<comment type="caution">
    <text evidence="4">The sequence shown here is derived from an EMBL/GenBank/DDBJ whole genome shotgun (WGS) entry which is preliminary data.</text>
</comment>
<dbReference type="eggNOG" id="COG3501">
    <property type="taxonomic scope" value="Bacteria"/>
</dbReference>
<proteinExistence type="predicted"/>
<dbReference type="Pfam" id="PF05954">
    <property type="entry name" value="Phage_GPD"/>
    <property type="match status" value="1"/>
</dbReference>
<evidence type="ECO:0008006" key="6">
    <source>
        <dbReference type="Google" id="ProtNLM"/>
    </source>
</evidence>
<evidence type="ECO:0000313" key="5">
    <source>
        <dbReference type="Proteomes" id="UP000030351"/>
    </source>
</evidence>
<keyword evidence="5" id="KW-1185">Reference proteome</keyword>
<reference evidence="4 5" key="1">
    <citation type="submission" date="2014-10" db="EMBL/GenBank/DDBJ databases">
        <title>Genome sequence of Erwinia typographi M043b.</title>
        <authorList>
            <person name="Chan K.-G."/>
            <person name="Tan W.-S."/>
        </authorList>
    </citation>
    <scope>NUCLEOTIDE SEQUENCE [LARGE SCALE GENOMIC DNA]</scope>
    <source>
        <strain evidence="4 5">M043b</strain>
    </source>
</reference>
<dbReference type="InterPro" id="IPR018769">
    <property type="entry name" value="VgrG2_DUF2345"/>
</dbReference>
<dbReference type="InterPro" id="IPR028244">
    <property type="entry name" value="T6SS_Rhs_Vgr_dom"/>
</dbReference>
<evidence type="ECO:0000259" key="2">
    <source>
        <dbReference type="Pfam" id="PF10106"/>
    </source>
</evidence>
<organism evidence="4 5">
    <name type="scientific">Erwinia typographi</name>
    <dbReference type="NCBI Taxonomy" id="371042"/>
    <lineage>
        <taxon>Bacteria</taxon>
        <taxon>Pseudomonadati</taxon>
        <taxon>Pseudomonadota</taxon>
        <taxon>Gammaproteobacteria</taxon>
        <taxon>Enterobacterales</taxon>
        <taxon>Erwiniaceae</taxon>
        <taxon>Erwinia</taxon>
    </lineage>
</organism>
<dbReference type="Gene3D" id="2.40.50.230">
    <property type="entry name" value="Gp5 N-terminal domain"/>
    <property type="match status" value="1"/>
</dbReference>
<dbReference type="Pfam" id="PF04717">
    <property type="entry name" value="Phage_base_V"/>
    <property type="match status" value="1"/>
</dbReference>
<dbReference type="SUPFAM" id="SSF69255">
    <property type="entry name" value="gp5 N-terminal domain-like"/>
    <property type="match status" value="1"/>
</dbReference>
<dbReference type="eggNOG" id="COG4253">
    <property type="taxonomic scope" value="Bacteria"/>
</dbReference>
<dbReference type="Gene3D" id="2.30.110.50">
    <property type="match status" value="2"/>
</dbReference>
<name>A0A0A3YLY9_9GAMM</name>
<sequence>MREVHGVITSLSRLSTSQDESFYEAILEHPLTLLRHSRRYAIYQQISVPELVSNILKSHGMEGYEIEMDGLTWTYPAREMIVQWGETDLAFILRLLSEVGIWFHFKPHEDVSNVTVMVFGDSQSGYVFGHNITALPISGMAGDAPTIRKMRSHVSVIPAAVHTRDYDYRIQRFMTLESTADISREAPFTTGQDYHYADIQHEAGDRWESLRGGTAETSWFYARIRHERHLCGRIRLEALTDDPTLFPGMLTEIKGTCPDAFSPGLVVTSLRSSASRSNGFLAELCGIPYSELSVFRPERLPRPVISGTVPARISGLSVNDTLARPDNQGRYRVKFCFDLEQWDKGRESMPVRLARIYAGDRFGIHFPLLDNTEVAVAFEGGDPERPYIAHVLHDALNPDVVNDSNSTRNVIRTRGRNKLRMEDEKSREHIKLATEYGKSQLNLGHLVDASRKPRGAGVELRTDKHAALRAAEGILLTTSAQIGASGQQLDMAGTIGQLEQALSLAYTLQSSAGSAGADTVATDTQQTMNQALSGLEKPGIIAWGDAGIAQVTPENLQLSAGQDVVVTAGKSGSVNIFKTLSLAAGQGISAFVRRVGIKLIAAAGNITLQAQRGKLAALSDQDMQLTSVNGELQLSAKNGLFLHCGGGGIRIHPNGGVEIFSPTRIEQKSPSLSYQKGETVKIVSSLFQQHSLARQVRLYRDGDRKHPLIHQAFRVNKPDGSVVEGVTDENGHSPLLDIAETEQFAVSLVRSPKL</sequence>